<evidence type="ECO:0000313" key="4">
    <source>
        <dbReference type="Proteomes" id="UP000507245"/>
    </source>
</evidence>
<dbReference type="AlphaFoldDB" id="A0A6J5THX4"/>
<accession>A0A6J5THX4</accession>
<evidence type="ECO:0000313" key="1">
    <source>
        <dbReference type="EMBL" id="CAB4263433.1"/>
    </source>
</evidence>
<dbReference type="Proteomes" id="UP000507222">
    <property type="component" value="Unassembled WGS sequence"/>
</dbReference>
<protein>
    <submittedName>
        <fullName evidence="1">Uncharacterized protein</fullName>
    </submittedName>
</protein>
<name>A0A6J5THX4_PRUAR</name>
<keyword evidence="4" id="KW-1185">Reference proteome</keyword>
<reference evidence="4" key="1">
    <citation type="journal article" date="2020" name="Genome Biol.">
        <title>Gamete binning: chromosome-level and haplotype-resolved genome assembly enabled by high-throughput single-cell sequencing of gamete genomes.</title>
        <authorList>
            <person name="Campoy J.A."/>
            <person name="Sun H."/>
            <person name="Goel M."/>
            <person name="Jiao W.-B."/>
            <person name="Folz-Donahue K."/>
            <person name="Wang N."/>
            <person name="Rubio M."/>
            <person name="Liu C."/>
            <person name="Kukat C."/>
            <person name="Ruiz D."/>
            <person name="Huettel B."/>
            <person name="Schneeberger K."/>
        </authorList>
    </citation>
    <scope>NUCLEOTIDE SEQUENCE [LARGE SCALE GENOMIC DNA]</scope>
    <source>
        <strain evidence="4">cv. Rojo Pasion</strain>
    </source>
</reference>
<gene>
    <name evidence="1" type="ORF">CURHAP_LOCUS3600</name>
    <name evidence="2" type="ORF">ORAREDHAP_LOCUS3670</name>
</gene>
<evidence type="ECO:0000313" key="2">
    <source>
        <dbReference type="EMBL" id="CAB4294038.1"/>
    </source>
</evidence>
<organism evidence="1 3">
    <name type="scientific">Prunus armeniaca</name>
    <name type="common">Apricot</name>
    <name type="synonym">Armeniaca vulgaris</name>
    <dbReference type="NCBI Taxonomy" id="36596"/>
    <lineage>
        <taxon>Eukaryota</taxon>
        <taxon>Viridiplantae</taxon>
        <taxon>Streptophyta</taxon>
        <taxon>Embryophyta</taxon>
        <taxon>Tracheophyta</taxon>
        <taxon>Spermatophyta</taxon>
        <taxon>Magnoliopsida</taxon>
        <taxon>eudicotyledons</taxon>
        <taxon>Gunneridae</taxon>
        <taxon>Pentapetalae</taxon>
        <taxon>rosids</taxon>
        <taxon>fabids</taxon>
        <taxon>Rosales</taxon>
        <taxon>Rosaceae</taxon>
        <taxon>Amygdaloideae</taxon>
        <taxon>Amygdaleae</taxon>
        <taxon>Prunus</taxon>
    </lineage>
</organism>
<dbReference type="EMBL" id="CAEKKB010000001">
    <property type="protein sequence ID" value="CAB4294038.1"/>
    <property type="molecule type" value="Genomic_DNA"/>
</dbReference>
<dbReference type="Proteomes" id="UP000507245">
    <property type="component" value="Unassembled WGS sequence"/>
</dbReference>
<proteinExistence type="predicted"/>
<dbReference type="EMBL" id="CAEKDK010000001">
    <property type="protein sequence ID" value="CAB4263433.1"/>
    <property type="molecule type" value="Genomic_DNA"/>
</dbReference>
<reference evidence="1 3" key="2">
    <citation type="submission" date="2020-05" db="EMBL/GenBank/DDBJ databases">
        <authorList>
            <person name="Campoy J."/>
            <person name="Schneeberger K."/>
            <person name="Spophaly S."/>
        </authorList>
    </citation>
    <scope>NUCLEOTIDE SEQUENCE [LARGE SCALE GENOMIC DNA]</scope>
    <source>
        <strain evidence="1">PruArmRojPasFocal</strain>
    </source>
</reference>
<evidence type="ECO:0000313" key="3">
    <source>
        <dbReference type="Proteomes" id="UP000507222"/>
    </source>
</evidence>
<sequence>MVVRSDSSQYAKSKERAIWWMSLSLKPSKRQCPLVSPKEARELIHDSVNKQNRISSFVG</sequence>